<comment type="caution">
    <text evidence="2">The sequence shown here is derived from an EMBL/GenBank/DDBJ whole genome shotgun (WGS) entry which is preliminary data.</text>
</comment>
<dbReference type="EMBL" id="BMOR01000007">
    <property type="protein sequence ID" value="GGN37599.1"/>
    <property type="molecule type" value="Genomic_DNA"/>
</dbReference>
<dbReference type="Proteomes" id="UP000645517">
    <property type="component" value="Unassembled WGS sequence"/>
</dbReference>
<protein>
    <submittedName>
        <fullName evidence="2">Uncharacterized protein</fullName>
    </submittedName>
</protein>
<name>A0ABQ2J1I9_9DEIO</name>
<organism evidence="2 3">
    <name type="scientific">Deinococcus daejeonensis</name>
    <dbReference type="NCBI Taxonomy" id="1007098"/>
    <lineage>
        <taxon>Bacteria</taxon>
        <taxon>Thermotogati</taxon>
        <taxon>Deinococcota</taxon>
        <taxon>Deinococci</taxon>
        <taxon>Deinococcales</taxon>
        <taxon>Deinococcaceae</taxon>
        <taxon>Deinococcus</taxon>
    </lineage>
</organism>
<evidence type="ECO:0000256" key="1">
    <source>
        <dbReference type="SAM" id="MobiDB-lite"/>
    </source>
</evidence>
<proteinExistence type="predicted"/>
<evidence type="ECO:0000313" key="2">
    <source>
        <dbReference type="EMBL" id="GGN37599.1"/>
    </source>
</evidence>
<sequence length="67" mass="7009">MVFRSVNETNGIRMKQATAPAHASDTGGPERSVQEAAAAGLGKAQSTPASSVRYLGWRRAPLHTDSG</sequence>
<reference evidence="3" key="1">
    <citation type="journal article" date="2019" name="Int. J. Syst. Evol. Microbiol.">
        <title>The Global Catalogue of Microorganisms (GCM) 10K type strain sequencing project: providing services to taxonomists for standard genome sequencing and annotation.</title>
        <authorList>
            <consortium name="The Broad Institute Genomics Platform"/>
            <consortium name="The Broad Institute Genome Sequencing Center for Infectious Disease"/>
            <person name="Wu L."/>
            <person name="Ma J."/>
        </authorList>
    </citation>
    <scope>NUCLEOTIDE SEQUENCE [LARGE SCALE GENOMIC DNA]</scope>
    <source>
        <strain evidence="3">JCM 16918</strain>
    </source>
</reference>
<feature type="compositionally biased region" description="Polar residues" evidence="1">
    <location>
        <begin position="1"/>
        <end position="10"/>
    </location>
</feature>
<evidence type="ECO:0000313" key="3">
    <source>
        <dbReference type="Proteomes" id="UP000645517"/>
    </source>
</evidence>
<keyword evidence="3" id="KW-1185">Reference proteome</keyword>
<gene>
    <name evidence="2" type="ORF">GCM10010842_19580</name>
</gene>
<accession>A0ABQ2J1I9</accession>
<feature type="region of interest" description="Disordered" evidence="1">
    <location>
        <begin position="1"/>
        <end position="50"/>
    </location>
</feature>